<keyword evidence="7" id="KW-0464">Manganese</keyword>
<dbReference type="Gene3D" id="2.130.10.10">
    <property type="entry name" value="YVTN repeat-like/Quinoprotein amine dehydrogenase"/>
    <property type="match status" value="1"/>
</dbReference>
<dbReference type="InterPro" id="IPR005479">
    <property type="entry name" value="CPAse_ATP-bd"/>
</dbReference>
<feature type="domain" description="Lipoyl-binding" evidence="12">
    <location>
        <begin position="500"/>
        <end position="584"/>
    </location>
</feature>
<dbReference type="Pfam" id="PF02786">
    <property type="entry name" value="CPSase_L_D2"/>
    <property type="match status" value="2"/>
</dbReference>
<dbReference type="GO" id="GO:0005524">
    <property type="term" value="F:ATP binding"/>
    <property type="evidence" value="ECO:0007669"/>
    <property type="project" value="UniProtKB-UniRule"/>
</dbReference>
<feature type="domain" description="ATP-grasp" evidence="13">
    <location>
        <begin position="609"/>
        <end position="807"/>
    </location>
</feature>
<dbReference type="InterPro" id="IPR011764">
    <property type="entry name" value="Biotin_carboxylation_dom"/>
</dbReference>
<dbReference type="Pfam" id="PF00289">
    <property type="entry name" value="Biotin_carb_N"/>
    <property type="match status" value="1"/>
</dbReference>
<evidence type="ECO:0000256" key="6">
    <source>
        <dbReference type="ARBA" id="ARBA00022840"/>
    </source>
</evidence>
<dbReference type="FunFam" id="3.30.1490.20:FF:000003">
    <property type="entry name" value="acetyl-CoA carboxylase isoform X1"/>
    <property type="match status" value="2"/>
</dbReference>
<dbReference type="SUPFAM" id="SSF56059">
    <property type="entry name" value="Glutathione synthetase ATP-binding domain-like"/>
    <property type="match status" value="2"/>
</dbReference>
<proteinExistence type="predicted"/>
<feature type="repeat" description="WD" evidence="9">
    <location>
        <begin position="1190"/>
        <end position="1214"/>
    </location>
</feature>
<dbReference type="InterPro" id="IPR036322">
    <property type="entry name" value="WD40_repeat_dom_sf"/>
</dbReference>
<dbReference type="Pfam" id="PF00364">
    <property type="entry name" value="Biotin_lipoyl"/>
    <property type="match status" value="1"/>
</dbReference>
<evidence type="ECO:0000256" key="10">
    <source>
        <dbReference type="PROSITE-ProRule" id="PRU00409"/>
    </source>
</evidence>
<dbReference type="InterPro" id="IPR019775">
    <property type="entry name" value="WD40_repeat_CS"/>
</dbReference>
<organism evidence="15 16">
    <name type="scientific">Brassica cretica</name>
    <name type="common">Mustard</name>
    <dbReference type="NCBI Taxonomy" id="69181"/>
    <lineage>
        <taxon>Eukaryota</taxon>
        <taxon>Viridiplantae</taxon>
        <taxon>Streptophyta</taxon>
        <taxon>Embryophyta</taxon>
        <taxon>Tracheophyta</taxon>
        <taxon>Spermatophyta</taxon>
        <taxon>Magnoliopsida</taxon>
        <taxon>eudicotyledons</taxon>
        <taxon>Gunneridae</taxon>
        <taxon>Pentapetalae</taxon>
        <taxon>rosids</taxon>
        <taxon>malvids</taxon>
        <taxon>Brassicales</taxon>
        <taxon>Brassicaceae</taxon>
        <taxon>Brassiceae</taxon>
        <taxon>Brassica</taxon>
    </lineage>
</organism>
<feature type="domain" description="ATP-grasp" evidence="13">
    <location>
        <begin position="4"/>
        <end position="196"/>
    </location>
</feature>
<evidence type="ECO:0000256" key="2">
    <source>
        <dbReference type="ARBA" id="ARBA00022574"/>
    </source>
</evidence>
<keyword evidence="3" id="KW-0436">Ligase</keyword>
<dbReference type="FunFam" id="3.30.470.20:FF:000028">
    <property type="entry name" value="Methylcrotonoyl-CoA carboxylase subunit alpha, mitochondrial"/>
    <property type="match status" value="1"/>
</dbReference>
<dbReference type="InterPro" id="IPR050856">
    <property type="entry name" value="Biotin_carboxylase_complex"/>
</dbReference>
<dbReference type="PANTHER" id="PTHR18866:SF33">
    <property type="entry name" value="METHYLCROTONOYL-COA CARBOXYLASE SUBUNIT ALPHA, MITOCHONDRIAL-RELATED"/>
    <property type="match status" value="1"/>
</dbReference>
<keyword evidence="2 9" id="KW-0853">WD repeat</keyword>
<evidence type="ECO:0000256" key="8">
    <source>
        <dbReference type="ARBA" id="ARBA00023267"/>
    </source>
</evidence>
<dbReference type="InterPro" id="IPR013815">
    <property type="entry name" value="ATP_grasp_subdomain_1"/>
</dbReference>
<evidence type="ECO:0000259" key="13">
    <source>
        <dbReference type="PROSITE" id="PS50975"/>
    </source>
</evidence>
<reference evidence="15" key="1">
    <citation type="submission" date="2019-12" db="EMBL/GenBank/DDBJ databases">
        <title>Genome sequencing and annotation of Brassica cretica.</title>
        <authorList>
            <person name="Studholme D.J."/>
            <person name="Sarris P."/>
        </authorList>
    </citation>
    <scope>NUCLEOTIDE SEQUENCE</scope>
    <source>
        <strain evidence="15">PFS-109/04</strain>
        <tissue evidence="15">Leaf</tissue>
    </source>
</reference>
<dbReference type="SUPFAM" id="SSF51246">
    <property type="entry name" value="Rudiment single hybrid motif"/>
    <property type="match status" value="2"/>
</dbReference>
<evidence type="ECO:0000259" key="12">
    <source>
        <dbReference type="PROSITE" id="PS50968"/>
    </source>
</evidence>
<keyword evidence="4" id="KW-0677">Repeat</keyword>
<evidence type="ECO:0000256" key="4">
    <source>
        <dbReference type="ARBA" id="ARBA00022737"/>
    </source>
</evidence>
<dbReference type="InterPro" id="IPR011761">
    <property type="entry name" value="ATP-grasp"/>
</dbReference>
<dbReference type="InterPro" id="IPR001882">
    <property type="entry name" value="Biotin_BS"/>
</dbReference>
<dbReference type="GO" id="GO:0005739">
    <property type="term" value="C:mitochondrion"/>
    <property type="evidence" value="ECO:0007669"/>
    <property type="project" value="TreeGrafter"/>
</dbReference>
<dbReference type="Gene3D" id="3.30.470.20">
    <property type="entry name" value="ATP-grasp fold, B domain"/>
    <property type="match status" value="2"/>
</dbReference>
<dbReference type="PROSITE" id="PS00678">
    <property type="entry name" value="WD_REPEATS_1"/>
    <property type="match status" value="1"/>
</dbReference>
<evidence type="ECO:0000313" key="16">
    <source>
        <dbReference type="Proteomes" id="UP000712600"/>
    </source>
</evidence>
<keyword evidence="5 10" id="KW-0547">Nucleotide-binding</keyword>
<dbReference type="PANTHER" id="PTHR18866">
    <property type="entry name" value="CARBOXYLASE:PYRUVATE/ACETYL-COA/PROPIONYL-COA CARBOXYLASE"/>
    <property type="match status" value="1"/>
</dbReference>
<accession>A0A8S9RN02</accession>
<evidence type="ECO:0000256" key="5">
    <source>
        <dbReference type="ARBA" id="ARBA00022741"/>
    </source>
</evidence>
<evidence type="ECO:0000256" key="7">
    <source>
        <dbReference type="ARBA" id="ARBA00023211"/>
    </source>
</evidence>
<evidence type="ECO:0000256" key="1">
    <source>
        <dbReference type="ARBA" id="ARBA00001953"/>
    </source>
</evidence>
<evidence type="ECO:0000256" key="11">
    <source>
        <dbReference type="SAM" id="MobiDB-lite"/>
    </source>
</evidence>
<dbReference type="InterPro" id="IPR005481">
    <property type="entry name" value="BC-like_N"/>
</dbReference>
<dbReference type="InterPro" id="IPR011053">
    <property type="entry name" value="Single_hybrid_motif"/>
</dbReference>
<dbReference type="PROSITE" id="PS50979">
    <property type="entry name" value="BC"/>
    <property type="match status" value="2"/>
</dbReference>
<evidence type="ECO:0000313" key="15">
    <source>
        <dbReference type="EMBL" id="KAF3573617.1"/>
    </source>
</evidence>
<comment type="cofactor">
    <cofactor evidence="1">
        <name>biotin</name>
        <dbReference type="ChEBI" id="CHEBI:57586"/>
    </cofactor>
</comment>
<keyword evidence="8" id="KW-0092">Biotin</keyword>
<dbReference type="PROSITE" id="PS50975">
    <property type="entry name" value="ATP_GRASP"/>
    <property type="match status" value="2"/>
</dbReference>
<dbReference type="Gene3D" id="2.40.50.100">
    <property type="match status" value="2"/>
</dbReference>
<protein>
    <recommendedName>
        <fullName evidence="17">Acetyl-CoA carboxylase</fullName>
    </recommendedName>
</protein>
<feature type="domain" description="Biotin carboxylation" evidence="14">
    <location>
        <begin position="1"/>
        <end position="326"/>
    </location>
</feature>
<dbReference type="Gene3D" id="3.30.1490.20">
    <property type="entry name" value="ATP-grasp fold, A domain"/>
    <property type="match status" value="2"/>
</dbReference>
<feature type="domain" description="Biotin carboxylation" evidence="14">
    <location>
        <begin position="479"/>
        <end position="937"/>
    </location>
</feature>
<dbReference type="Pfam" id="PF19331">
    <property type="entry name" value="MCCA_BT"/>
    <property type="match status" value="2"/>
</dbReference>
<dbReference type="InterPro" id="IPR045774">
    <property type="entry name" value="MCCA_BT_dom"/>
</dbReference>
<comment type="caution">
    <text evidence="15">The sequence shown here is derived from an EMBL/GenBank/DDBJ whole genome shotgun (WGS) entry which is preliminary data.</text>
</comment>
<keyword evidence="6 10" id="KW-0067">ATP-binding</keyword>
<evidence type="ECO:0000259" key="14">
    <source>
        <dbReference type="PROSITE" id="PS50979"/>
    </source>
</evidence>
<dbReference type="PROSITE" id="PS50082">
    <property type="entry name" value="WD_REPEATS_2"/>
    <property type="match status" value="1"/>
</dbReference>
<dbReference type="Pfam" id="PF02785">
    <property type="entry name" value="Biotin_carb_C"/>
    <property type="match status" value="2"/>
</dbReference>
<feature type="region of interest" description="Disordered" evidence="11">
    <location>
        <begin position="490"/>
        <end position="509"/>
    </location>
</feature>
<dbReference type="SMART" id="SM00878">
    <property type="entry name" value="Biotin_carb_C"/>
    <property type="match status" value="2"/>
</dbReference>
<dbReference type="InterPro" id="IPR001680">
    <property type="entry name" value="WD40_rpt"/>
</dbReference>
<dbReference type="PROSITE" id="PS00866">
    <property type="entry name" value="CPSASE_1"/>
    <property type="match status" value="2"/>
</dbReference>
<dbReference type="SUPFAM" id="SSF50978">
    <property type="entry name" value="WD40 repeat-like"/>
    <property type="match status" value="1"/>
</dbReference>
<dbReference type="GO" id="GO:0046872">
    <property type="term" value="F:metal ion binding"/>
    <property type="evidence" value="ECO:0007669"/>
    <property type="project" value="InterPro"/>
</dbReference>
<dbReference type="InterPro" id="IPR015943">
    <property type="entry name" value="WD40/YVTN_repeat-like_dom_sf"/>
</dbReference>
<dbReference type="CDD" id="cd06850">
    <property type="entry name" value="biotinyl_domain"/>
    <property type="match status" value="2"/>
</dbReference>
<gene>
    <name evidence="15" type="ORF">F2Q69_00063870</name>
</gene>
<dbReference type="Proteomes" id="UP000712600">
    <property type="component" value="Unassembled WGS sequence"/>
</dbReference>
<dbReference type="InterPro" id="IPR005482">
    <property type="entry name" value="Biotin_COase_C"/>
</dbReference>
<dbReference type="InterPro" id="IPR011054">
    <property type="entry name" value="Rudment_hybrid_motif"/>
</dbReference>
<evidence type="ECO:0008006" key="17">
    <source>
        <dbReference type="Google" id="ProtNLM"/>
    </source>
</evidence>
<evidence type="ECO:0000256" key="3">
    <source>
        <dbReference type="ARBA" id="ARBA00022598"/>
    </source>
</evidence>
<dbReference type="EMBL" id="QGKX02000095">
    <property type="protein sequence ID" value="KAF3573617.1"/>
    <property type="molecule type" value="Genomic_DNA"/>
</dbReference>
<name>A0A8S9RN02_BRACR</name>
<dbReference type="PROSITE" id="PS00188">
    <property type="entry name" value="BIOTIN"/>
    <property type="match status" value="1"/>
</dbReference>
<dbReference type="GO" id="GO:0004485">
    <property type="term" value="F:methylcrotonoyl-CoA carboxylase activity"/>
    <property type="evidence" value="ECO:0007669"/>
    <property type="project" value="TreeGrafter"/>
</dbReference>
<dbReference type="PROSITE" id="PS00867">
    <property type="entry name" value="CPSASE_2"/>
    <property type="match status" value="2"/>
</dbReference>
<dbReference type="PROSITE" id="PS50968">
    <property type="entry name" value="BIOTINYL_LIPOYL"/>
    <property type="match status" value="1"/>
</dbReference>
<sequence>MGAAGVPLVPGYHGHEQDIDHMKSEAGKIGYPIIIKPTHGGGGKGMRIVQSERDFADSFLGAQREAAASFGVNTILLEKYITRPRHIEVQVFGDKHGNVLHLYERDCSVQRRHQKIIEEAPAPNISEKFRASLGQAAVSAARAVGYYNAGTVEFIVDTESDQFYFMEMNTRLQVEHPVTEMIVGQDLVEWQIRVANGEPLPISQAEVPLLGHAFEARIYAENVPKGFLPATGVLNHYRPVAVSSSVRVETGVEQGDTVSMHYDPMIAKLVVSGGNRGEALVKLKDCLSNFQVAGVPTNINFLQKLASHKEFAVGNVETHFIEHHKTDLFADESNPAAADLAYKAAKQSAALVAACVSAIEHSAWNESNHGKLPSIWHSHPPFRVHHEAKQTIELEWDNECEGTGSNLLSLGVVYQSDGSYLIHEGSDSPSLEVRVTRAGGNCDFRVEAAGLSMNVTIAAYLKDGYKHIHIWHGSEHHQFKQKVGIEFSGDEEGVQHRSSSETSSHPPGTVVAPMAGLVVKVLVENEAKVDQGQPVLVMEAMKMEHVVKAPSSGSIHDLKVKAGQQAIHPGYGFSSESSDFAQLCEDSGLTFIGPPASAIRDMGDKSASKRIMGAAGVPLVPGYHGHEQDIDHMKSEAGKIGYPIIIKPTHGGGGKGMRIVQSEKDFADSFLGAQREAAASFGVNTILLEKYITRPRHIEVQVFGDKHGNVLHLYERDCSVQRRHQKIIEEAPAPNISEKFRASLGQAAVSAARAVGYYNAGTVEFIVDTESDQFYFMEMNTRLQVEHPVTEMIVGQDLVEWQIRVANGEPLPISQAEVPLLGHAFEARIYAENVPKGFLPATGVLNHYRPVAVSSSVRVETGVEQGDTVSMHYDPMIAKLVVSGGNRGEALVKLKDCLSNFQVAGVPTNINFLQKLASHKEFAVGNVETHFIEHHKTDLFADESNPAAADLAYKAAKHSAALVAACVSAIEHSAWNERKLPSIWHSHPPFRVHHEAKQTIELEWDNECEGTGSNLVSLGVVYQSDGSYLIQEGDDSPSLEVRVTRAGNCGFRVEAAGLSMNVTIAAYLKDGYKHIHIWHGSEHHQFKQKVGIEFSGDEEGVQHRTSSETSSHPPGTVVAPMAGLVVKVLVENEAKVDQGQPVLVMEAMKMEHRLLEAYMTSRLKQANRFQMVVRFVTCIAFVSSPELTQSYLMSGSGDSTVRLWDIASGSLLDTCEVSTVAGHLESNESEQTQVTVTDLCAIPDSSLAAVAIQRQVIQIPGESFIPTSISLTTSTLWMVSGASNGPNQPGYSRVRVISCIDSEKSSVLEDEQIPGGTKLFEKLQGKVSIEESVMIAASEAVRAAMSSLLMKKQYSEEKREFRKRSRNDKKTTN</sequence>
<evidence type="ECO:0000256" key="9">
    <source>
        <dbReference type="PROSITE-ProRule" id="PRU00221"/>
    </source>
</evidence>
<dbReference type="SUPFAM" id="SSF51230">
    <property type="entry name" value="Single hybrid motif"/>
    <property type="match status" value="2"/>
</dbReference>
<dbReference type="InterPro" id="IPR000089">
    <property type="entry name" value="Biotin_lipoyl"/>
</dbReference>